<sequence length="202" mass="22897">MKWSLSTSLTLMFLLAPATMLLSQSQTGSGAQQPQDQPTVASPSQAVEQIATNPAPQSPQSSEQLRQSMRDHFRICDQSLDQARNQAHTLAHDASQLTFDTDALKRQHQQIQEQIRTLKESREQFLGDLNDEQQKSIQDHNQSMQQIHDRIQAHLQMIDQEFTGSNLHLKAVANEAKAAEREMKSYHKHLQETGKTFNLLSD</sequence>
<reference evidence="4" key="1">
    <citation type="submission" date="2018-02" db="EMBL/GenBank/DDBJ databases">
        <authorList>
            <person name="Hausmann B."/>
        </authorList>
    </citation>
    <scope>NUCLEOTIDE SEQUENCE [LARGE SCALE GENOMIC DNA]</scope>
    <source>
        <strain evidence="4">Peat soil MAG SbA5</strain>
    </source>
</reference>
<keyword evidence="2" id="KW-0732">Signal</keyword>
<evidence type="ECO:0000313" key="3">
    <source>
        <dbReference type="EMBL" id="SPE29858.1"/>
    </source>
</evidence>
<evidence type="ECO:0000256" key="1">
    <source>
        <dbReference type="SAM" id="MobiDB-lite"/>
    </source>
</evidence>
<dbReference type="Proteomes" id="UP000239735">
    <property type="component" value="Unassembled WGS sequence"/>
</dbReference>
<dbReference type="AlphaFoldDB" id="A0A2N9M350"/>
<organism evidence="3 4">
    <name type="scientific">Candidatus Sulfuritelmatomonas gaucii</name>
    <dbReference type="NCBI Taxonomy" id="2043161"/>
    <lineage>
        <taxon>Bacteria</taxon>
        <taxon>Pseudomonadati</taxon>
        <taxon>Acidobacteriota</taxon>
        <taxon>Terriglobia</taxon>
        <taxon>Terriglobales</taxon>
        <taxon>Acidobacteriaceae</taxon>
        <taxon>Candidatus Sulfuritelmatomonas</taxon>
    </lineage>
</organism>
<feature type="chain" id="PRO_5014802732" evidence="2">
    <location>
        <begin position="19"/>
        <end position="202"/>
    </location>
</feature>
<proteinExistence type="predicted"/>
<accession>A0A2N9M350</accession>
<evidence type="ECO:0000256" key="2">
    <source>
        <dbReference type="SAM" id="SignalP"/>
    </source>
</evidence>
<feature type="region of interest" description="Disordered" evidence="1">
    <location>
        <begin position="25"/>
        <end position="67"/>
    </location>
</feature>
<dbReference type="EMBL" id="OKRB01000133">
    <property type="protein sequence ID" value="SPE29858.1"/>
    <property type="molecule type" value="Genomic_DNA"/>
</dbReference>
<evidence type="ECO:0000313" key="4">
    <source>
        <dbReference type="Proteomes" id="UP000239735"/>
    </source>
</evidence>
<gene>
    <name evidence="3" type="ORF">SBA5_720029</name>
</gene>
<name>A0A2N9M350_9BACT</name>
<protein>
    <submittedName>
        <fullName evidence="3">Uncharacterized protein</fullName>
    </submittedName>
</protein>
<dbReference type="SUPFAM" id="SSF58100">
    <property type="entry name" value="Bacterial hemolysins"/>
    <property type="match status" value="1"/>
</dbReference>
<feature type="signal peptide" evidence="2">
    <location>
        <begin position="1"/>
        <end position="18"/>
    </location>
</feature>